<dbReference type="GO" id="GO:0031047">
    <property type="term" value="P:regulatory ncRNA-mediated gene silencing"/>
    <property type="evidence" value="ECO:0007669"/>
    <property type="project" value="InterPro"/>
</dbReference>
<dbReference type="Pfam" id="PF09692">
    <property type="entry name" value="Arb1"/>
    <property type="match status" value="1"/>
</dbReference>
<dbReference type="InterPro" id="IPR045180">
    <property type="entry name" value="La_dom_prot"/>
</dbReference>
<dbReference type="Proteomes" id="UP001296104">
    <property type="component" value="Unassembled WGS sequence"/>
</dbReference>
<proteinExistence type="predicted"/>
<dbReference type="PROSITE" id="PS50961">
    <property type="entry name" value="HTH_LA"/>
    <property type="match status" value="1"/>
</dbReference>
<evidence type="ECO:0000256" key="3">
    <source>
        <dbReference type="SAM" id="MobiDB-lite"/>
    </source>
</evidence>
<dbReference type="Gene3D" id="1.10.10.10">
    <property type="entry name" value="Winged helix-like DNA-binding domain superfamily/Winged helix DNA-binding domain"/>
    <property type="match status" value="1"/>
</dbReference>
<organism evidence="5 6">
    <name type="scientific">Lecanosticta acicola</name>
    <dbReference type="NCBI Taxonomy" id="111012"/>
    <lineage>
        <taxon>Eukaryota</taxon>
        <taxon>Fungi</taxon>
        <taxon>Dikarya</taxon>
        <taxon>Ascomycota</taxon>
        <taxon>Pezizomycotina</taxon>
        <taxon>Dothideomycetes</taxon>
        <taxon>Dothideomycetidae</taxon>
        <taxon>Mycosphaerellales</taxon>
        <taxon>Mycosphaerellaceae</taxon>
        <taxon>Lecanosticta</taxon>
    </lineage>
</organism>
<dbReference type="GO" id="GO:0003729">
    <property type="term" value="F:mRNA binding"/>
    <property type="evidence" value="ECO:0007669"/>
    <property type="project" value="TreeGrafter"/>
</dbReference>
<dbReference type="SUPFAM" id="SSF46785">
    <property type="entry name" value="Winged helix' DNA-binding domain"/>
    <property type="match status" value="1"/>
</dbReference>
<sequence length="624" mass="72134">MAPPPPITADQAALWDRQQQQGNEWIAQQHRDSTTEMNITLADQTALWSHQRQQGNDWTDEQRGKFDAQMQEHKLSLRTLPHPDMDEIIRQVEFYFSDENLPSDAHLLSKTGNFGDEFVSLNEILGFRKMRRFKPKSRVIAALKESQKLEIYKNNKYIRRKEPLKIPLRVTPKVDSKREEIKKLIEQPWLTKGILKPTGFEATYAEPPLKPEEWEEERLLFNPEEAFAVRIERAIVKYTSRRKFHQDTRLVFSKFLMFGGFAQSNRMFVGGVSKNDLEDMSKEEQSDVMAQFSVHDQVWDGLEVEEGDPTWIVDFETLAKAFLSSPFMASFDWRDHKTQTNATNVLRNFYNYLMHHDVCPEYQDQIIKAIEVCDLAEDEFPKLAKVDAALPGTFNVACSTIHNGAHANMRPIDPTADWVIEGDYTGLSDKDAEMIFFAGVTAHCSAEQIAEVVSIATVKGRLETVLEEQMGLEVVGVEHTSDQAKQVYNDDRIKDTIIKSTGKLICKRWKMPNARPRDIPEDTIEDLRAKRSERLEFLMEEEILQSCYPGLKFSAVVKQLSNGIKWIDSFDFTYPSFFTWIPNEDFPFPEQGAPKAWMARQMEKQQNERSVVRREDEGADEMPE</sequence>
<dbReference type="InterPro" id="IPR036390">
    <property type="entry name" value="WH_DNA-bd_sf"/>
</dbReference>
<dbReference type="InterPro" id="IPR018606">
    <property type="entry name" value="Arb1"/>
</dbReference>
<feature type="compositionally biased region" description="Basic and acidic residues" evidence="3">
    <location>
        <begin position="601"/>
        <end position="616"/>
    </location>
</feature>
<evidence type="ECO:0000313" key="6">
    <source>
        <dbReference type="Proteomes" id="UP001296104"/>
    </source>
</evidence>
<dbReference type="InterPro" id="IPR036388">
    <property type="entry name" value="WH-like_DNA-bd_sf"/>
</dbReference>
<dbReference type="GO" id="GO:0033167">
    <property type="term" value="C:ARC complex"/>
    <property type="evidence" value="ECO:0007669"/>
    <property type="project" value="InterPro"/>
</dbReference>
<keyword evidence="6" id="KW-1185">Reference proteome</keyword>
<gene>
    <name evidence="5" type="ORF">LECACI_7A002070</name>
</gene>
<evidence type="ECO:0000256" key="1">
    <source>
        <dbReference type="ARBA" id="ARBA00022884"/>
    </source>
</evidence>
<dbReference type="Pfam" id="PF05383">
    <property type="entry name" value="La"/>
    <property type="match status" value="1"/>
</dbReference>
<accession>A0AAI8YU81</accession>
<evidence type="ECO:0000313" key="5">
    <source>
        <dbReference type="EMBL" id="CAK3876476.1"/>
    </source>
</evidence>
<evidence type="ECO:0000256" key="2">
    <source>
        <dbReference type="PROSITE-ProRule" id="PRU00332"/>
    </source>
</evidence>
<comment type="caution">
    <text evidence="5">The sequence shown here is derived from an EMBL/GenBank/DDBJ whole genome shotgun (WGS) entry which is preliminary data.</text>
</comment>
<dbReference type="PANTHER" id="PTHR22792:SF140">
    <property type="entry name" value="ACHILLES, ISOFORM A"/>
    <property type="match status" value="1"/>
</dbReference>
<keyword evidence="1 2" id="KW-0694">RNA-binding</keyword>
<feature type="domain" description="HTH La-type RNA-binding" evidence="4">
    <location>
        <begin position="78"/>
        <end position="168"/>
    </location>
</feature>
<evidence type="ECO:0000259" key="4">
    <source>
        <dbReference type="PROSITE" id="PS50961"/>
    </source>
</evidence>
<dbReference type="AlphaFoldDB" id="A0AAI8YU81"/>
<reference evidence="5" key="1">
    <citation type="submission" date="2023-11" db="EMBL/GenBank/DDBJ databases">
        <authorList>
            <person name="Alioto T."/>
            <person name="Alioto T."/>
            <person name="Gomez Garrido J."/>
        </authorList>
    </citation>
    <scope>NUCLEOTIDE SEQUENCE</scope>
</reference>
<dbReference type="EMBL" id="CAVMBE010000008">
    <property type="protein sequence ID" value="CAK3876476.1"/>
    <property type="molecule type" value="Genomic_DNA"/>
</dbReference>
<name>A0AAI8YU81_9PEZI</name>
<feature type="region of interest" description="Disordered" evidence="3">
    <location>
        <begin position="600"/>
        <end position="624"/>
    </location>
</feature>
<dbReference type="InterPro" id="IPR006630">
    <property type="entry name" value="La_HTH"/>
</dbReference>
<protein>
    <submittedName>
        <fullName evidence="5">Argonaute-binding 1-like</fullName>
    </submittedName>
</protein>
<dbReference type="SMART" id="SM00715">
    <property type="entry name" value="LA"/>
    <property type="match status" value="1"/>
</dbReference>
<dbReference type="PANTHER" id="PTHR22792">
    <property type="entry name" value="LUPUS LA PROTEIN-RELATED"/>
    <property type="match status" value="1"/>
</dbReference>